<dbReference type="InterPro" id="IPR001810">
    <property type="entry name" value="F-box_dom"/>
</dbReference>
<evidence type="ECO:0000256" key="1">
    <source>
        <dbReference type="SAM" id="MobiDB-lite"/>
    </source>
</evidence>
<dbReference type="SUPFAM" id="SSF117281">
    <property type="entry name" value="Kelch motif"/>
    <property type="match status" value="1"/>
</dbReference>
<proteinExistence type="predicted"/>
<dbReference type="PANTHER" id="PTHR24414:SF106">
    <property type="entry name" value="F-BOX DOMAIN-CONTAINING PROTEIN"/>
    <property type="match status" value="1"/>
</dbReference>
<name>A0ABD1B5A3_CARAN</name>
<dbReference type="PANTHER" id="PTHR24414">
    <property type="entry name" value="F-BOX/KELCH-REPEAT PROTEIN SKIP4"/>
    <property type="match status" value="1"/>
</dbReference>
<feature type="region of interest" description="Disordered" evidence="1">
    <location>
        <begin position="1"/>
        <end position="23"/>
    </location>
</feature>
<protein>
    <submittedName>
        <fullName evidence="3">F-box/kelch-repeat protein</fullName>
    </submittedName>
</protein>
<accession>A0ABD1B5A3</accession>
<dbReference type="InterPro" id="IPR057499">
    <property type="entry name" value="Kelch_FKB95"/>
</dbReference>
<evidence type="ECO:0000313" key="3">
    <source>
        <dbReference type="EMBL" id="KAL1207115.1"/>
    </source>
</evidence>
<feature type="domain" description="F-box" evidence="2">
    <location>
        <begin position="29"/>
        <end position="69"/>
    </location>
</feature>
<dbReference type="Gene3D" id="2.120.10.80">
    <property type="entry name" value="Kelch-type beta propeller"/>
    <property type="match status" value="1"/>
</dbReference>
<dbReference type="EMBL" id="JBANAX010000486">
    <property type="protein sequence ID" value="KAL1207115.1"/>
    <property type="molecule type" value="Genomic_DNA"/>
</dbReference>
<organism evidence="3 4">
    <name type="scientific">Cardamine amara subsp. amara</name>
    <dbReference type="NCBI Taxonomy" id="228776"/>
    <lineage>
        <taxon>Eukaryota</taxon>
        <taxon>Viridiplantae</taxon>
        <taxon>Streptophyta</taxon>
        <taxon>Embryophyta</taxon>
        <taxon>Tracheophyta</taxon>
        <taxon>Spermatophyta</taxon>
        <taxon>Magnoliopsida</taxon>
        <taxon>eudicotyledons</taxon>
        <taxon>Gunneridae</taxon>
        <taxon>Pentapetalae</taxon>
        <taxon>rosids</taxon>
        <taxon>malvids</taxon>
        <taxon>Brassicales</taxon>
        <taxon>Brassicaceae</taxon>
        <taxon>Cardamineae</taxon>
        <taxon>Cardamine</taxon>
    </lineage>
</organism>
<dbReference type="InterPro" id="IPR015915">
    <property type="entry name" value="Kelch-typ_b-propeller"/>
</dbReference>
<dbReference type="CDD" id="cd22152">
    <property type="entry name" value="F-box_AtAFR-like"/>
    <property type="match status" value="1"/>
</dbReference>
<keyword evidence="4" id="KW-1185">Reference proteome</keyword>
<evidence type="ECO:0000313" key="4">
    <source>
        <dbReference type="Proteomes" id="UP001558713"/>
    </source>
</evidence>
<gene>
    <name evidence="3" type="ORF">V5N11_004321</name>
</gene>
<dbReference type="Pfam" id="PF25210">
    <property type="entry name" value="Kelch_FKB95"/>
    <property type="match status" value="1"/>
</dbReference>
<sequence>MMNSEVEPPWKRRKKTNLPPPSPTSFLSLPNELILHCLARVPKSYYPKLSLVSKIFRSLVFSIELNHARFHHKTQECYFSVCLQFPDNPFPSWFTLWIQPDDHQLDKDKKKKKSTLVKVPSSYASRVPLFLVSVGSDIYSFRQYHPPSTIVLVRNKDSCLWRRAPNMSVARTNPVACALDGKIYVMGGCDADETARWGEVFDTKTQTWEPLPDPGPELRFSKVIRKIQVIQRKFYVRSNEKKDSVYDLKLGKWNVAAKPPVSESYCVVDKVVYSCRKQSCLWYDKESNEWILVKGLSSLNQTCRRCLIELFNYNGKLLLLWDKYVKPRSNSGDKNICCALIALEKRKNGHVWGKVEWSNVVLTVPDSYAFLRSTILRT</sequence>
<dbReference type="Proteomes" id="UP001558713">
    <property type="component" value="Unassembled WGS sequence"/>
</dbReference>
<dbReference type="SMART" id="SM00256">
    <property type="entry name" value="FBOX"/>
    <property type="match status" value="1"/>
</dbReference>
<reference evidence="3 4" key="1">
    <citation type="submission" date="2024-04" db="EMBL/GenBank/DDBJ databases">
        <title>Genome assembly C_amara_ONT_v2.</title>
        <authorList>
            <person name="Yant L."/>
            <person name="Moore C."/>
            <person name="Slenker M."/>
        </authorList>
    </citation>
    <scope>NUCLEOTIDE SEQUENCE [LARGE SCALE GENOMIC DNA]</scope>
    <source>
        <tissue evidence="3">Leaf</tissue>
    </source>
</reference>
<evidence type="ECO:0000259" key="2">
    <source>
        <dbReference type="SMART" id="SM00256"/>
    </source>
</evidence>
<dbReference type="InterPro" id="IPR036047">
    <property type="entry name" value="F-box-like_dom_sf"/>
</dbReference>
<dbReference type="AlphaFoldDB" id="A0ABD1B5A3"/>
<comment type="caution">
    <text evidence="3">The sequence shown here is derived from an EMBL/GenBank/DDBJ whole genome shotgun (WGS) entry which is preliminary data.</text>
</comment>
<dbReference type="InterPro" id="IPR050354">
    <property type="entry name" value="F-box/kelch-repeat_ARATH"/>
</dbReference>
<dbReference type="Pfam" id="PF00646">
    <property type="entry name" value="F-box"/>
    <property type="match status" value="1"/>
</dbReference>
<dbReference type="SUPFAM" id="SSF81383">
    <property type="entry name" value="F-box domain"/>
    <property type="match status" value="1"/>
</dbReference>